<dbReference type="KEGG" id="hir:HETIRDRAFT_420865"/>
<gene>
    <name evidence="1" type="ORF">HETIRDRAFT_420865</name>
</gene>
<dbReference type="AlphaFoldDB" id="W4JX83"/>
<protein>
    <submittedName>
        <fullName evidence="1">Uncharacterized protein</fullName>
    </submittedName>
</protein>
<sequence>MAGGMSLRSTSAEFTMLSKNPRTFCNRDFMCCQRSNPLCQRLLHLQACASTTSGIHRSCVKAFMFHPGVIPTRIGIESLVPLPLVDTVALAAASTLHFTTGKTDWLTGREKMEDEDSRADSRAEHPCEQAVSSAVGRVHPQTRSVPPCILTICRSGTLVHYDPYFTFPLDLQQTVCSYGKQS</sequence>
<dbReference type="InParanoid" id="W4JX83"/>
<proteinExistence type="predicted"/>
<evidence type="ECO:0000313" key="2">
    <source>
        <dbReference type="Proteomes" id="UP000030671"/>
    </source>
</evidence>
<evidence type="ECO:0000313" key="1">
    <source>
        <dbReference type="EMBL" id="ETW78069.1"/>
    </source>
</evidence>
<keyword evidence="2" id="KW-1185">Reference proteome</keyword>
<dbReference type="OrthoDB" id="1933717at2759"/>
<dbReference type="EMBL" id="KI925462">
    <property type="protein sequence ID" value="ETW78069.1"/>
    <property type="molecule type" value="Genomic_DNA"/>
</dbReference>
<dbReference type="HOGENOM" id="CLU_1482168_0_0_1"/>
<dbReference type="Proteomes" id="UP000030671">
    <property type="component" value="Unassembled WGS sequence"/>
</dbReference>
<reference evidence="1 2" key="1">
    <citation type="journal article" date="2012" name="New Phytol.">
        <title>Insight into trade-off between wood decay and parasitism from the genome of a fungal forest pathogen.</title>
        <authorList>
            <person name="Olson A."/>
            <person name="Aerts A."/>
            <person name="Asiegbu F."/>
            <person name="Belbahri L."/>
            <person name="Bouzid O."/>
            <person name="Broberg A."/>
            <person name="Canback B."/>
            <person name="Coutinho P.M."/>
            <person name="Cullen D."/>
            <person name="Dalman K."/>
            <person name="Deflorio G."/>
            <person name="van Diepen L.T."/>
            <person name="Dunand C."/>
            <person name="Duplessis S."/>
            <person name="Durling M."/>
            <person name="Gonthier P."/>
            <person name="Grimwood J."/>
            <person name="Fossdal C.G."/>
            <person name="Hansson D."/>
            <person name="Henrissat B."/>
            <person name="Hietala A."/>
            <person name="Himmelstrand K."/>
            <person name="Hoffmeister D."/>
            <person name="Hogberg N."/>
            <person name="James T.Y."/>
            <person name="Karlsson M."/>
            <person name="Kohler A."/>
            <person name="Kues U."/>
            <person name="Lee Y.H."/>
            <person name="Lin Y.C."/>
            <person name="Lind M."/>
            <person name="Lindquist E."/>
            <person name="Lombard V."/>
            <person name="Lucas S."/>
            <person name="Lunden K."/>
            <person name="Morin E."/>
            <person name="Murat C."/>
            <person name="Park J."/>
            <person name="Raffaello T."/>
            <person name="Rouze P."/>
            <person name="Salamov A."/>
            <person name="Schmutz J."/>
            <person name="Solheim H."/>
            <person name="Stahlberg J."/>
            <person name="Velez H."/>
            <person name="de Vries R.P."/>
            <person name="Wiebenga A."/>
            <person name="Woodward S."/>
            <person name="Yakovlev I."/>
            <person name="Garbelotto M."/>
            <person name="Martin F."/>
            <person name="Grigoriev I.V."/>
            <person name="Stenlid J."/>
        </authorList>
    </citation>
    <scope>NUCLEOTIDE SEQUENCE [LARGE SCALE GENOMIC DNA]</scope>
    <source>
        <strain evidence="1 2">TC 32-1</strain>
    </source>
</reference>
<name>W4JX83_HETIT</name>
<dbReference type="GeneID" id="20673682"/>
<organism evidence="1 2">
    <name type="scientific">Heterobasidion irregulare (strain TC 32-1)</name>
    <dbReference type="NCBI Taxonomy" id="747525"/>
    <lineage>
        <taxon>Eukaryota</taxon>
        <taxon>Fungi</taxon>
        <taxon>Dikarya</taxon>
        <taxon>Basidiomycota</taxon>
        <taxon>Agaricomycotina</taxon>
        <taxon>Agaricomycetes</taxon>
        <taxon>Russulales</taxon>
        <taxon>Bondarzewiaceae</taxon>
        <taxon>Heterobasidion</taxon>
        <taxon>Heterobasidion annosum species complex</taxon>
    </lineage>
</organism>
<dbReference type="RefSeq" id="XP_009550071.1">
    <property type="nucleotide sequence ID" value="XM_009551776.1"/>
</dbReference>
<accession>W4JX83</accession>